<reference evidence="3 4" key="1">
    <citation type="submission" date="2020-02" db="EMBL/GenBank/DDBJ databases">
        <title>Albibacoteraceae fam. nov., the first described family within the subdivision 4 Verrucomicrobia.</title>
        <authorList>
            <person name="Xi F."/>
        </authorList>
    </citation>
    <scope>NUCLEOTIDE SEQUENCE [LARGE SCALE GENOMIC DNA]</scope>
    <source>
        <strain evidence="3 4">CK1056</strain>
    </source>
</reference>
<keyword evidence="2" id="KW-0812">Transmembrane</keyword>
<feature type="transmembrane region" description="Helical" evidence="2">
    <location>
        <begin position="7"/>
        <end position="28"/>
    </location>
</feature>
<comment type="caution">
    <text evidence="3">The sequence shown here is derived from an EMBL/GenBank/DDBJ whole genome shotgun (WGS) entry which is preliminary data.</text>
</comment>
<proteinExistence type="predicted"/>
<keyword evidence="4" id="KW-1185">Reference proteome</keyword>
<keyword evidence="2" id="KW-1133">Transmembrane helix</keyword>
<dbReference type="RefSeq" id="WP_163966887.1">
    <property type="nucleotide sequence ID" value="NZ_JAAGNX010000003.1"/>
</dbReference>
<dbReference type="EMBL" id="JAAGNX010000003">
    <property type="protein sequence ID" value="NDV63384.1"/>
    <property type="molecule type" value="Genomic_DNA"/>
</dbReference>
<name>A0A6B2M5I3_9BACT</name>
<accession>A0A6B2M5I3</accession>
<organism evidence="3 4">
    <name type="scientific">Oceanipulchritudo coccoides</name>
    <dbReference type="NCBI Taxonomy" id="2706888"/>
    <lineage>
        <taxon>Bacteria</taxon>
        <taxon>Pseudomonadati</taxon>
        <taxon>Verrucomicrobiota</taxon>
        <taxon>Opitutia</taxon>
        <taxon>Puniceicoccales</taxon>
        <taxon>Oceanipulchritudinaceae</taxon>
        <taxon>Oceanipulchritudo</taxon>
    </lineage>
</organism>
<evidence type="ECO:0000313" key="4">
    <source>
        <dbReference type="Proteomes" id="UP000478417"/>
    </source>
</evidence>
<keyword evidence="2" id="KW-0472">Membrane</keyword>
<dbReference type="AlphaFoldDB" id="A0A6B2M5I3"/>
<evidence type="ECO:0000313" key="3">
    <source>
        <dbReference type="EMBL" id="NDV63384.1"/>
    </source>
</evidence>
<gene>
    <name evidence="3" type="ORF">G0Q06_13040</name>
</gene>
<protein>
    <submittedName>
        <fullName evidence="3">Uncharacterized protein</fullName>
    </submittedName>
</protein>
<feature type="region of interest" description="Disordered" evidence="1">
    <location>
        <begin position="65"/>
        <end position="105"/>
    </location>
</feature>
<evidence type="ECO:0000256" key="2">
    <source>
        <dbReference type="SAM" id="Phobius"/>
    </source>
</evidence>
<feature type="compositionally biased region" description="Polar residues" evidence="1">
    <location>
        <begin position="73"/>
        <end position="83"/>
    </location>
</feature>
<evidence type="ECO:0000256" key="1">
    <source>
        <dbReference type="SAM" id="MobiDB-lite"/>
    </source>
</evidence>
<sequence>MKRSSLYLATVFLFVGVLVGVFQIINWYEARNAPEPDNSAERLAYVEKVTDEAFGEATRKKFQQAVLDPKASTPRQAGTASTDNPPPVLKAMPDGDPPPYANSVNESQLRLREQTLSEFAVFRDASVRNPMSDENTATQESLIRMSTERIRAWEAQRAEGREDMAN</sequence>
<dbReference type="Proteomes" id="UP000478417">
    <property type="component" value="Unassembled WGS sequence"/>
</dbReference>